<name>A0A1I0T4J0_9SPHI</name>
<keyword evidence="2" id="KW-1185">Reference proteome</keyword>
<reference evidence="2" key="1">
    <citation type="submission" date="2016-10" db="EMBL/GenBank/DDBJ databases">
        <authorList>
            <person name="Varghese N."/>
            <person name="Submissions S."/>
        </authorList>
    </citation>
    <scope>NUCLEOTIDE SEQUENCE [LARGE SCALE GENOMIC DNA]</scope>
    <source>
        <strain evidence="2">DSM 18130</strain>
    </source>
</reference>
<gene>
    <name evidence="1" type="ORF">SAMN04488511_10646</name>
</gene>
<evidence type="ECO:0000313" key="2">
    <source>
        <dbReference type="Proteomes" id="UP000198836"/>
    </source>
</evidence>
<organism evidence="1 2">
    <name type="scientific">Pedobacter suwonensis</name>
    <dbReference type="NCBI Taxonomy" id="332999"/>
    <lineage>
        <taxon>Bacteria</taxon>
        <taxon>Pseudomonadati</taxon>
        <taxon>Bacteroidota</taxon>
        <taxon>Sphingobacteriia</taxon>
        <taxon>Sphingobacteriales</taxon>
        <taxon>Sphingobacteriaceae</taxon>
        <taxon>Pedobacter</taxon>
    </lineage>
</organism>
<dbReference type="Proteomes" id="UP000198836">
    <property type="component" value="Unassembled WGS sequence"/>
</dbReference>
<protein>
    <submittedName>
        <fullName evidence="1">Uncharacterized protein</fullName>
    </submittedName>
</protein>
<dbReference type="AlphaFoldDB" id="A0A1I0T4J0"/>
<proteinExistence type="predicted"/>
<accession>A0A1I0T4J0</accession>
<evidence type="ECO:0000313" key="1">
    <source>
        <dbReference type="EMBL" id="SFA46704.1"/>
    </source>
</evidence>
<dbReference type="STRING" id="332999.SAMN04488511_10646"/>
<dbReference type="EMBL" id="FOJM01000006">
    <property type="protein sequence ID" value="SFA46704.1"/>
    <property type="molecule type" value="Genomic_DNA"/>
</dbReference>
<sequence>MKMEERQLIKLAGWFKTRHISYPRVLAGGLAYLPDRIPIECTIYLPLSREDFRHS</sequence>